<evidence type="ECO:0000256" key="6">
    <source>
        <dbReference type="ARBA" id="ARBA00022777"/>
    </source>
</evidence>
<keyword evidence="7 8" id="KW-0067">ATP-binding</keyword>
<keyword evidence="6 8" id="KW-0418">Kinase</keyword>
<evidence type="ECO:0000256" key="3">
    <source>
        <dbReference type="ARBA" id="ARBA00014846"/>
    </source>
</evidence>
<sequence>MPLTEVIPELYHAILWKYKTEGNANIVLIFVGKNERFFGTVLRLRKTTISNQDANIDNADSFESHDFTNLYASSVIGHLLGDEYISKSILLKVPQTFLKALSKAIYPMRPTDRTHKDIDFNQHYGILTLDHTRFISDANLTLSIELKPKWAFLPSSPFINPENPEKFQSCRFCMHKYVKKISSKYCPLDLFSLDEVRLKHAIEGLLFSPNNNLKLFVQGVQIHIEQEDWPTQLYEFFNINKSSTGPPKKYRNVDIKTLLIVLLSRIILEEQILFKRLKKLQKTLDELDIEGIYKLFLKLQSNLHEPTIEEWQLIMKEYERRIKSPDSPDALNLSMDDAQMRQRIYEFLMSTTLKDCSIIFTFQRSFFNYETKVPHDISQIFEEQVKFIPFPNDKDFLKYKVNVIDLDPKSVTKIPYYYELDAMIVNNYMKNEN</sequence>
<accession>A0A9N9J6X4</accession>
<evidence type="ECO:0000256" key="4">
    <source>
        <dbReference type="ARBA" id="ARBA00022679"/>
    </source>
</evidence>
<dbReference type="OrthoDB" id="272370at2759"/>
<evidence type="ECO:0000256" key="1">
    <source>
        <dbReference type="ARBA" id="ARBA00001774"/>
    </source>
</evidence>
<dbReference type="EC" id="2.7.1.158" evidence="2 8"/>
<gene>
    <name evidence="9" type="ORF">CPELLU_LOCUS15728</name>
</gene>
<proteinExistence type="predicted"/>
<dbReference type="GO" id="GO:0032958">
    <property type="term" value="P:inositol phosphate biosynthetic process"/>
    <property type="evidence" value="ECO:0007669"/>
    <property type="project" value="TreeGrafter"/>
</dbReference>
<feature type="non-terminal residue" evidence="9">
    <location>
        <position position="433"/>
    </location>
</feature>
<evidence type="ECO:0000256" key="2">
    <source>
        <dbReference type="ARBA" id="ARBA00012023"/>
    </source>
</evidence>
<dbReference type="PANTHER" id="PTHR14456">
    <property type="entry name" value="INOSITOL POLYPHOSPHATE KINASE 1"/>
    <property type="match status" value="1"/>
</dbReference>
<comment type="catalytic activity">
    <reaction evidence="1 8">
        <text>1D-myo-inositol 1,3,4,5,6-pentakisphosphate + ATP = 1D-myo-inositol hexakisphosphate + ADP + H(+)</text>
        <dbReference type="Rhea" id="RHEA:20313"/>
        <dbReference type="ChEBI" id="CHEBI:15378"/>
        <dbReference type="ChEBI" id="CHEBI:30616"/>
        <dbReference type="ChEBI" id="CHEBI:57733"/>
        <dbReference type="ChEBI" id="CHEBI:58130"/>
        <dbReference type="ChEBI" id="CHEBI:456216"/>
        <dbReference type="EC" id="2.7.1.158"/>
    </reaction>
</comment>
<evidence type="ECO:0000313" key="9">
    <source>
        <dbReference type="EMBL" id="CAG8768639.1"/>
    </source>
</evidence>
<dbReference type="PANTHER" id="PTHR14456:SF2">
    <property type="entry name" value="INOSITOL-PENTAKISPHOSPHATE 2-KINASE"/>
    <property type="match status" value="1"/>
</dbReference>
<keyword evidence="10" id="KW-1185">Reference proteome</keyword>
<keyword evidence="4 8" id="KW-0808">Transferase</keyword>
<dbReference type="GO" id="GO:0005634">
    <property type="term" value="C:nucleus"/>
    <property type="evidence" value="ECO:0007669"/>
    <property type="project" value="TreeGrafter"/>
</dbReference>
<dbReference type="GO" id="GO:0005524">
    <property type="term" value="F:ATP binding"/>
    <property type="evidence" value="ECO:0007669"/>
    <property type="project" value="UniProtKB-KW"/>
</dbReference>
<keyword evidence="5 8" id="KW-0547">Nucleotide-binding</keyword>
<dbReference type="AlphaFoldDB" id="A0A9N9J6X4"/>
<comment type="caution">
    <text evidence="9">The sequence shown here is derived from an EMBL/GenBank/DDBJ whole genome shotgun (WGS) entry which is preliminary data.</text>
</comment>
<evidence type="ECO:0000256" key="5">
    <source>
        <dbReference type="ARBA" id="ARBA00022741"/>
    </source>
</evidence>
<dbReference type="EMBL" id="CAJVQA010021393">
    <property type="protein sequence ID" value="CAG8768639.1"/>
    <property type="molecule type" value="Genomic_DNA"/>
</dbReference>
<protein>
    <recommendedName>
        <fullName evidence="3 8">Inositol-pentakisphosphate 2-kinase</fullName>
        <ecNumber evidence="2 8">2.7.1.158</ecNumber>
    </recommendedName>
</protein>
<dbReference type="Pfam" id="PF06090">
    <property type="entry name" value="Ins_P5_2-kin"/>
    <property type="match status" value="1"/>
</dbReference>
<evidence type="ECO:0000256" key="7">
    <source>
        <dbReference type="ARBA" id="ARBA00022840"/>
    </source>
</evidence>
<evidence type="ECO:0000256" key="8">
    <source>
        <dbReference type="RuleBase" id="RU364126"/>
    </source>
</evidence>
<dbReference type="InterPro" id="IPR009286">
    <property type="entry name" value="Ins_P5_2-kin"/>
</dbReference>
<name>A0A9N9J6X4_9GLOM</name>
<comment type="domain">
    <text evidence="8">The EXKPK motif is conserved in inositol-pentakisphosphate 2-kinases of both family 1 and 2.</text>
</comment>
<dbReference type="Gene3D" id="3.30.200.110">
    <property type="entry name" value="Inositol-pentakisphosphate 2-kinase, N-lobe"/>
    <property type="match status" value="1"/>
</dbReference>
<dbReference type="InterPro" id="IPR043001">
    <property type="entry name" value="IP5_2-K_N_lobe"/>
</dbReference>
<evidence type="ECO:0000313" key="10">
    <source>
        <dbReference type="Proteomes" id="UP000789759"/>
    </source>
</evidence>
<dbReference type="GO" id="GO:0035299">
    <property type="term" value="F:inositol-1,3,4,5,6-pentakisphosphate 2-kinase activity"/>
    <property type="evidence" value="ECO:0007669"/>
    <property type="project" value="UniProtKB-EC"/>
</dbReference>
<comment type="function">
    <text evidence="8">Phosphorylates Ins(1,3,4,5,6)P5 at position 2 to form Ins(1,2,3,4,5,6)P6 (InsP6 or phytate).</text>
</comment>
<dbReference type="Proteomes" id="UP000789759">
    <property type="component" value="Unassembled WGS sequence"/>
</dbReference>
<organism evidence="9 10">
    <name type="scientific">Cetraspora pellucida</name>
    <dbReference type="NCBI Taxonomy" id="1433469"/>
    <lineage>
        <taxon>Eukaryota</taxon>
        <taxon>Fungi</taxon>
        <taxon>Fungi incertae sedis</taxon>
        <taxon>Mucoromycota</taxon>
        <taxon>Glomeromycotina</taxon>
        <taxon>Glomeromycetes</taxon>
        <taxon>Diversisporales</taxon>
        <taxon>Gigasporaceae</taxon>
        <taxon>Cetraspora</taxon>
    </lineage>
</organism>
<reference evidence="9" key="1">
    <citation type="submission" date="2021-06" db="EMBL/GenBank/DDBJ databases">
        <authorList>
            <person name="Kallberg Y."/>
            <person name="Tangrot J."/>
            <person name="Rosling A."/>
        </authorList>
    </citation>
    <scope>NUCLEOTIDE SEQUENCE</scope>
    <source>
        <strain evidence="9">FL966</strain>
    </source>
</reference>